<dbReference type="Gene3D" id="3.40.50.1820">
    <property type="entry name" value="alpha/beta hydrolase"/>
    <property type="match status" value="1"/>
</dbReference>
<proteinExistence type="predicted"/>
<sequence>MKPRKLSNSPVTYFISGTEHAQWVLFIHAAFVNHNMFQSQFEYFENKYNILAVDIIGHGQSTDTQKGDSIDKMSKWIFDILKAENIQKVHIVGVSLGAVLAQDFANHFPESVSSLACFGGYDINHFDMKLQKKNGAKQILMMLKAFISVKWFAKENKKISAHTLQAQNEFFDMNILFQKKSFIFLATLNSMVNKHQTGKRNYPLLIGCGNFAIPMELEAIKQWKISEPNCKVVIFQNAGHCVNMDVPQEFNMVMENFWTSTE</sequence>
<dbReference type="EMBL" id="DWWA01000009">
    <property type="protein sequence ID" value="HJC71514.1"/>
    <property type="molecule type" value="Genomic_DNA"/>
</dbReference>
<name>A0A9D2TIQ8_9FIRM</name>
<dbReference type="AlphaFoldDB" id="A0A9D2TIQ8"/>
<evidence type="ECO:0000313" key="2">
    <source>
        <dbReference type="EMBL" id="HJC71514.1"/>
    </source>
</evidence>
<dbReference type="Proteomes" id="UP000823918">
    <property type="component" value="Unassembled WGS sequence"/>
</dbReference>
<accession>A0A9D2TIQ8</accession>
<dbReference type="InterPro" id="IPR050266">
    <property type="entry name" value="AB_hydrolase_sf"/>
</dbReference>
<gene>
    <name evidence="2" type="ORF">H9698_01805</name>
</gene>
<dbReference type="PANTHER" id="PTHR43798">
    <property type="entry name" value="MONOACYLGLYCEROL LIPASE"/>
    <property type="match status" value="1"/>
</dbReference>
<organism evidence="2 3">
    <name type="scientific">Candidatus Ruthenibacterium merdavium</name>
    <dbReference type="NCBI Taxonomy" id="2838752"/>
    <lineage>
        <taxon>Bacteria</taxon>
        <taxon>Bacillati</taxon>
        <taxon>Bacillota</taxon>
        <taxon>Clostridia</taxon>
        <taxon>Eubacteriales</taxon>
        <taxon>Oscillospiraceae</taxon>
        <taxon>Ruthenibacterium</taxon>
    </lineage>
</organism>
<evidence type="ECO:0000259" key="1">
    <source>
        <dbReference type="Pfam" id="PF00561"/>
    </source>
</evidence>
<comment type="caution">
    <text evidence="2">The sequence shown here is derived from an EMBL/GenBank/DDBJ whole genome shotgun (WGS) entry which is preliminary data.</text>
</comment>
<feature type="domain" description="AB hydrolase-1" evidence="1">
    <location>
        <begin position="23"/>
        <end position="131"/>
    </location>
</feature>
<dbReference type="PANTHER" id="PTHR43798:SF33">
    <property type="entry name" value="HYDROLASE, PUTATIVE (AFU_ORTHOLOGUE AFUA_2G14860)-RELATED"/>
    <property type="match status" value="1"/>
</dbReference>
<reference evidence="2" key="2">
    <citation type="submission" date="2021-04" db="EMBL/GenBank/DDBJ databases">
        <authorList>
            <person name="Gilroy R."/>
        </authorList>
    </citation>
    <scope>NUCLEOTIDE SEQUENCE</scope>
    <source>
        <strain evidence="2">5933</strain>
    </source>
</reference>
<dbReference type="GO" id="GO:0016020">
    <property type="term" value="C:membrane"/>
    <property type="evidence" value="ECO:0007669"/>
    <property type="project" value="TreeGrafter"/>
</dbReference>
<dbReference type="InterPro" id="IPR029058">
    <property type="entry name" value="AB_hydrolase_fold"/>
</dbReference>
<keyword evidence="2" id="KW-0378">Hydrolase</keyword>
<dbReference type="PRINTS" id="PR00111">
    <property type="entry name" value="ABHYDROLASE"/>
</dbReference>
<reference evidence="2" key="1">
    <citation type="journal article" date="2021" name="PeerJ">
        <title>Extensive microbial diversity within the chicken gut microbiome revealed by metagenomics and culture.</title>
        <authorList>
            <person name="Gilroy R."/>
            <person name="Ravi A."/>
            <person name="Getino M."/>
            <person name="Pursley I."/>
            <person name="Horton D.L."/>
            <person name="Alikhan N.F."/>
            <person name="Baker D."/>
            <person name="Gharbi K."/>
            <person name="Hall N."/>
            <person name="Watson M."/>
            <person name="Adriaenssens E.M."/>
            <person name="Foster-Nyarko E."/>
            <person name="Jarju S."/>
            <person name="Secka A."/>
            <person name="Antonio M."/>
            <person name="Oren A."/>
            <person name="Chaudhuri R.R."/>
            <person name="La Ragione R."/>
            <person name="Hildebrand F."/>
            <person name="Pallen M.J."/>
        </authorList>
    </citation>
    <scope>NUCLEOTIDE SEQUENCE</scope>
    <source>
        <strain evidence="2">5933</strain>
    </source>
</reference>
<evidence type="ECO:0000313" key="3">
    <source>
        <dbReference type="Proteomes" id="UP000823918"/>
    </source>
</evidence>
<dbReference type="GO" id="GO:0016787">
    <property type="term" value="F:hydrolase activity"/>
    <property type="evidence" value="ECO:0007669"/>
    <property type="project" value="UniProtKB-KW"/>
</dbReference>
<dbReference type="Pfam" id="PF00561">
    <property type="entry name" value="Abhydrolase_1"/>
    <property type="match status" value="1"/>
</dbReference>
<dbReference type="SUPFAM" id="SSF53474">
    <property type="entry name" value="alpha/beta-Hydrolases"/>
    <property type="match status" value="1"/>
</dbReference>
<protein>
    <submittedName>
        <fullName evidence="2">Alpha/beta hydrolase</fullName>
    </submittedName>
</protein>
<dbReference type="InterPro" id="IPR000073">
    <property type="entry name" value="AB_hydrolase_1"/>
</dbReference>